<feature type="transmembrane region" description="Helical" evidence="1">
    <location>
        <begin position="342"/>
        <end position="365"/>
    </location>
</feature>
<protein>
    <recommendedName>
        <fullName evidence="4">FtsX-like permease family protein</fullName>
    </recommendedName>
</protein>
<feature type="transmembrane region" description="Helical" evidence="1">
    <location>
        <begin position="739"/>
        <end position="765"/>
    </location>
</feature>
<feature type="transmembrane region" description="Helical" evidence="1">
    <location>
        <begin position="377"/>
        <end position="397"/>
    </location>
</feature>
<dbReference type="EMBL" id="JAGSOG010000153">
    <property type="protein sequence ID" value="MBR7836647.1"/>
    <property type="molecule type" value="Genomic_DNA"/>
</dbReference>
<gene>
    <name evidence="2" type="ORF">KDL01_25430</name>
</gene>
<evidence type="ECO:0000256" key="1">
    <source>
        <dbReference type="SAM" id="Phobius"/>
    </source>
</evidence>
<comment type="caution">
    <text evidence="2">The sequence shown here is derived from an EMBL/GenBank/DDBJ whole genome shotgun (WGS) entry which is preliminary data.</text>
</comment>
<keyword evidence="1" id="KW-1133">Transmembrane helix</keyword>
<keyword evidence="3" id="KW-1185">Reference proteome</keyword>
<reference evidence="2" key="1">
    <citation type="submission" date="2021-04" db="EMBL/GenBank/DDBJ databases">
        <title>Genome based classification of Actinospica acidithermotolerans sp. nov., an actinobacterium isolated from an Indonesian hot spring.</title>
        <authorList>
            <person name="Kusuma A.B."/>
            <person name="Putra K.E."/>
            <person name="Nafisah S."/>
            <person name="Loh J."/>
            <person name="Nouioui I."/>
            <person name="Goodfellow M."/>
        </authorList>
    </citation>
    <scope>NUCLEOTIDE SEQUENCE</scope>
    <source>
        <strain evidence="2">CSCA 57</strain>
    </source>
</reference>
<dbReference type="AlphaFoldDB" id="A0A941EUI9"/>
<feature type="transmembrane region" description="Helical" evidence="1">
    <location>
        <begin position="423"/>
        <end position="440"/>
    </location>
</feature>
<dbReference type="Proteomes" id="UP000675781">
    <property type="component" value="Unassembled WGS sequence"/>
</dbReference>
<keyword evidence="1" id="KW-0812">Transmembrane</keyword>
<feature type="transmembrane region" description="Helical" evidence="1">
    <location>
        <begin position="503"/>
        <end position="528"/>
    </location>
</feature>
<evidence type="ECO:0008006" key="4">
    <source>
        <dbReference type="Google" id="ProtNLM"/>
    </source>
</evidence>
<proteinExistence type="predicted"/>
<keyword evidence="1" id="KW-0472">Membrane</keyword>
<feature type="transmembrane region" description="Helical" evidence="1">
    <location>
        <begin position="836"/>
        <end position="861"/>
    </location>
</feature>
<evidence type="ECO:0000313" key="2">
    <source>
        <dbReference type="EMBL" id="MBR7836647.1"/>
    </source>
</evidence>
<sequence length="876" mass="89614">MSRPRLRARRYPGVALLILLGFLTAFFAGAAQGLVDRQLTGSLQQTLDAAGSVAGTATAQGGAVAGPSALDKTLDTFADGAPAQTLPETGQAWAAAKLVKRLGIRTAANAVTFNLEYRDGLNAHMRLVSGSLPVTAGTVDGREIFEVALTAANAKFLDVHVGSVIHSATVDFHVTGIVEPTDPSSAFWNYDPDLTAPDPQLQPDGTTLWWSAALIGPQEMNDLADVQNADGSFDYPASVYCVPLDTGGYRAKDTGSLLNAMTAFASGTVATELHLQITAGPAQTMAGFQTQRSAVDSILSLIMVGVATVGAATVLLCARLVIGRRRTHLALLRARGLSLPQLARQVLVDLAPLTVPALAAAAILAVAASDGTDPQSVFLFGAACLVVLLGPPLVAVLEHRGAARTRTEAADSVRRRPRGRRRVFELVLGLLAVGAVVVLRQRGLGGTNPGSNTLGALAPILVAAVATAVAVRCYPLLLAPAARAAQRRDGATAFLGFTGAARSALGLALPTFAIVLALTLAALGGLAYQNIESGRSEEAWLQTGTDVSIALSTGTDPAQAAKAVAALEKVPGVTHATAVAELDFSGANAAIYSVDPSSYTDVAADSPWPFADALPAQRVAGDVPVVVSADSGYAVGSVFKLIPGAAPTFEVRVVGVQAQSPARPAYGPGEPFILVPAWATAAYPDYWLVSEILVSGNGIAAAEVNAALAATVPGANHVLYRTEALDELEHQPLEGLAEFGYVLGLGAAACFGICAILLALALTAAARARRLTLLGTLGLSPRQARAIALAETAPLAASTALGGLLATLALPAVFGSALNLTVFTGLASESGLRLDLAAPLLTVAAALGLTGCGVLLQAAIARRRNVPAQLRMGEDG</sequence>
<accession>A0A941EUI9</accession>
<feature type="transmembrane region" description="Helical" evidence="1">
    <location>
        <begin position="786"/>
        <end position="816"/>
    </location>
</feature>
<feature type="transmembrane region" description="Helical" evidence="1">
    <location>
        <begin position="298"/>
        <end position="322"/>
    </location>
</feature>
<evidence type="ECO:0000313" key="3">
    <source>
        <dbReference type="Proteomes" id="UP000675781"/>
    </source>
</evidence>
<organism evidence="2 3">
    <name type="scientific">Actinospica durhamensis</name>
    <dbReference type="NCBI Taxonomy" id="1508375"/>
    <lineage>
        <taxon>Bacteria</taxon>
        <taxon>Bacillati</taxon>
        <taxon>Actinomycetota</taxon>
        <taxon>Actinomycetes</taxon>
        <taxon>Catenulisporales</taxon>
        <taxon>Actinospicaceae</taxon>
        <taxon>Actinospica</taxon>
    </lineage>
</organism>
<dbReference type="RefSeq" id="WP_212531121.1">
    <property type="nucleotide sequence ID" value="NZ_JAGSOG010000153.1"/>
</dbReference>
<name>A0A941EUI9_9ACTN</name>
<feature type="transmembrane region" description="Helical" evidence="1">
    <location>
        <begin position="460"/>
        <end position="482"/>
    </location>
</feature>